<dbReference type="Pfam" id="PF07883">
    <property type="entry name" value="Cupin_2"/>
    <property type="match status" value="1"/>
</dbReference>
<sequence>MSNHAKIINKATAENFQWGTGCQGWHLLANDNLTVAQEIMPPNSRGVEHYHEVAQQFFFILEGEASIVIENTTHVLNSGDGILISPGALHQIRNESSNDLHFIAISSPNSFHDFKNEVGEVPADWKPDFFPSQKS</sequence>
<feature type="domain" description="Cupin type-2" evidence="1">
    <location>
        <begin position="39"/>
        <end position="105"/>
    </location>
</feature>
<dbReference type="AlphaFoldDB" id="F4XK71"/>
<proteinExistence type="predicted"/>
<dbReference type="InterPro" id="IPR011051">
    <property type="entry name" value="RmlC_Cupin_sf"/>
</dbReference>
<dbReference type="RefSeq" id="WP_008179317.1">
    <property type="nucleotide sequence ID" value="NZ_GL890825.1"/>
</dbReference>
<protein>
    <submittedName>
        <fullName evidence="2">Mannose-6-phosphate isomerase</fullName>
    </submittedName>
</protein>
<dbReference type="InterPro" id="IPR052538">
    <property type="entry name" value="Flavonoid_dioxygenase-like"/>
</dbReference>
<name>F4XK71_9CYAN</name>
<reference evidence="3" key="1">
    <citation type="journal article" date="2011" name="Proc. Natl. Acad. Sci. U.S.A.">
        <title>Genomic insights into the physiology and ecology of the marine filamentous cyanobacterium Lyngbya majuscula.</title>
        <authorList>
            <person name="Jones A.C."/>
            <person name="Monroe E.A."/>
            <person name="Podell S."/>
            <person name="Hess W.R."/>
            <person name="Klages S."/>
            <person name="Esquenazi E."/>
            <person name="Niessen S."/>
            <person name="Hoover H."/>
            <person name="Rothmann M."/>
            <person name="Lasken R.S."/>
            <person name="Yates J.R.III."/>
            <person name="Reinhardt R."/>
            <person name="Kube M."/>
            <person name="Burkart M.D."/>
            <person name="Allen E.E."/>
            <person name="Dorrestein P.C."/>
            <person name="Gerwick W.H."/>
            <person name="Gerwick L."/>
        </authorList>
    </citation>
    <scope>NUCLEOTIDE SEQUENCE [LARGE SCALE GENOMIC DNA]</scope>
    <source>
        <strain evidence="3">3L</strain>
    </source>
</reference>
<evidence type="ECO:0000313" key="3">
    <source>
        <dbReference type="Proteomes" id="UP000003959"/>
    </source>
</evidence>
<accession>F4XK71</accession>
<dbReference type="PANTHER" id="PTHR43346">
    <property type="entry name" value="LIGAND BINDING DOMAIN PROTEIN, PUTATIVE (AFU_ORTHOLOGUE AFUA_6G14370)-RELATED"/>
    <property type="match status" value="1"/>
</dbReference>
<dbReference type="PANTHER" id="PTHR43346:SF1">
    <property type="entry name" value="QUERCETIN 2,3-DIOXYGENASE-RELATED"/>
    <property type="match status" value="1"/>
</dbReference>
<dbReference type="SUPFAM" id="SSF51182">
    <property type="entry name" value="RmlC-like cupins"/>
    <property type="match status" value="1"/>
</dbReference>
<dbReference type="Gene3D" id="2.60.120.10">
    <property type="entry name" value="Jelly Rolls"/>
    <property type="match status" value="1"/>
</dbReference>
<keyword evidence="3" id="KW-1185">Reference proteome</keyword>
<evidence type="ECO:0000259" key="1">
    <source>
        <dbReference type="Pfam" id="PF07883"/>
    </source>
</evidence>
<dbReference type="InterPro" id="IPR013096">
    <property type="entry name" value="Cupin_2"/>
</dbReference>
<dbReference type="InterPro" id="IPR014710">
    <property type="entry name" value="RmlC-like_jellyroll"/>
</dbReference>
<dbReference type="eggNOG" id="COG0662">
    <property type="taxonomic scope" value="Bacteria"/>
</dbReference>
<dbReference type="OrthoDB" id="9806121at2"/>
<dbReference type="GO" id="GO:0016853">
    <property type="term" value="F:isomerase activity"/>
    <property type="evidence" value="ECO:0007669"/>
    <property type="project" value="UniProtKB-KW"/>
</dbReference>
<dbReference type="Proteomes" id="UP000003959">
    <property type="component" value="Unassembled WGS sequence"/>
</dbReference>
<evidence type="ECO:0000313" key="2">
    <source>
        <dbReference type="EMBL" id="EGJ35030.1"/>
    </source>
</evidence>
<gene>
    <name evidence="2" type="ORF">LYNGBM3L_09660</name>
</gene>
<keyword evidence="2" id="KW-0413">Isomerase</keyword>
<dbReference type="HOGENOM" id="CLU_145430_0_0_3"/>
<dbReference type="EMBL" id="GL890825">
    <property type="protein sequence ID" value="EGJ35030.1"/>
    <property type="molecule type" value="Genomic_DNA"/>
</dbReference>
<organism evidence="2 3">
    <name type="scientific">Moorena producens 3L</name>
    <dbReference type="NCBI Taxonomy" id="489825"/>
    <lineage>
        <taxon>Bacteria</taxon>
        <taxon>Bacillati</taxon>
        <taxon>Cyanobacteriota</taxon>
        <taxon>Cyanophyceae</taxon>
        <taxon>Coleofasciculales</taxon>
        <taxon>Coleofasciculaceae</taxon>
        <taxon>Moorena</taxon>
    </lineage>
</organism>